<dbReference type="RefSeq" id="WP_368086022.1">
    <property type="nucleotide sequence ID" value="NZ_FNIA01000003.1"/>
</dbReference>
<evidence type="ECO:0000313" key="3">
    <source>
        <dbReference type="Proteomes" id="UP000199370"/>
    </source>
</evidence>
<dbReference type="PANTHER" id="PTHR43437">
    <property type="entry name" value="HYDROXYACYL-THIOESTER DEHYDRATASE TYPE 2, MITOCHONDRIAL-RELATED"/>
    <property type="match status" value="1"/>
</dbReference>
<dbReference type="STRING" id="996166.SAMN05192554_103164"/>
<dbReference type="SUPFAM" id="SSF54637">
    <property type="entry name" value="Thioesterase/thiol ester dehydrase-isomerase"/>
    <property type="match status" value="1"/>
</dbReference>
<dbReference type="Proteomes" id="UP000199370">
    <property type="component" value="Unassembled WGS sequence"/>
</dbReference>
<dbReference type="EMBL" id="FNIA01000003">
    <property type="protein sequence ID" value="SDM51833.1"/>
    <property type="molecule type" value="Genomic_DNA"/>
</dbReference>
<organism evidence="2 3">
    <name type="scientific">Haloarchaeobius iranensis</name>
    <dbReference type="NCBI Taxonomy" id="996166"/>
    <lineage>
        <taxon>Archaea</taxon>
        <taxon>Methanobacteriati</taxon>
        <taxon>Methanobacteriota</taxon>
        <taxon>Stenosarchaea group</taxon>
        <taxon>Halobacteria</taxon>
        <taxon>Halobacteriales</taxon>
        <taxon>Halorubellaceae</taxon>
        <taxon>Haloarchaeobius</taxon>
    </lineage>
</organism>
<feature type="domain" description="MaoC-like" evidence="1">
    <location>
        <begin position="94"/>
        <end position="184"/>
    </location>
</feature>
<dbReference type="InterPro" id="IPR050965">
    <property type="entry name" value="UPF0336/Enoyl-CoA_hydratase"/>
</dbReference>
<name>A0A1G9TVY3_9EURY</name>
<dbReference type="InterPro" id="IPR002539">
    <property type="entry name" value="MaoC-like_dom"/>
</dbReference>
<protein>
    <submittedName>
        <fullName evidence="2">Acyl dehydratase</fullName>
    </submittedName>
</protein>
<evidence type="ECO:0000313" key="2">
    <source>
        <dbReference type="EMBL" id="SDM51833.1"/>
    </source>
</evidence>
<dbReference type="Pfam" id="PF01575">
    <property type="entry name" value="MaoC_dehydratas"/>
    <property type="match status" value="1"/>
</dbReference>
<dbReference type="InterPro" id="IPR029069">
    <property type="entry name" value="HotDog_dom_sf"/>
</dbReference>
<dbReference type="GO" id="GO:0006633">
    <property type="term" value="P:fatty acid biosynthetic process"/>
    <property type="evidence" value="ECO:0007669"/>
    <property type="project" value="TreeGrafter"/>
</dbReference>
<reference evidence="2 3" key="1">
    <citation type="submission" date="2016-10" db="EMBL/GenBank/DDBJ databases">
        <authorList>
            <person name="de Groot N.N."/>
        </authorList>
    </citation>
    <scope>NUCLEOTIDE SEQUENCE [LARGE SCALE GENOMIC DNA]</scope>
    <source>
        <strain evidence="3">EB21,IBRC-M 10013,KCTC 4048</strain>
    </source>
</reference>
<dbReference type="PANTHER" id="PTHR43437:SF3">
    <property type="entry name" value="HYDROXYACYL-THIOESTER DEHYDRATASE TYPE 2, MITOCHONDRIAL"/>
    <property type="match status" value="1"/>
</dbReference>
<gene>
    <name evidence="2" type="ORF">SAMN05192554_103164</name>
</gene>
<dbReference type="GO" id="GO:0019171">
    <property type="term" value="F:(3R)-hydroxyacyl-[acyl-carrier-protein] dehydratase activity"/>
    <property type="evidence" value="ECO:0007669"/>
    <property type="project" value="TreeGrafter"/>
</dbReference>
<proteinExistence type="predicted"/>
<accession>A0A1G9TVY3</accession>
<dbReference type="AlphaFoldDB" id="A0A1G9TVY3"/>
<dbReference type="CDD" id="cd03449">
    <property type="entry name" value="R_hydratase"/>
    <property type="match status" value="1"/>
</dbReference>
<dbReference type="Gene3D" id="3.10.129.10">
    <property type="entry name" value="Hotdog Thioesterase"/>
    <property type="match status" value="1"/>
</dbReference>
<keyword evidence="3" id="KW-1185">Reference proteome</keyword>
<sequence>MSEEETRVASPFAAMATAWTSFAENAVKGATAANRAAFAAFAPGVESSKLDTEETTATDEDEIVEPSVSSVTYEHADWTFERTVERAADITVGDTVVFSKHLSEDDVRAFAAASGDTNRLHLDDEFAATTRFGGRIAHGTLVSGLVSAALARLPGLTIYLSQELTFEAPVGIGDRVTATVEVLEDLGNGQYRLSTVIEDDDDERVVVDGEAVVLIDDLPE</sequence>
<evidence type="ECO:0000259" key="1">
    <source>
        <dbReference type="Pfam" id="PF01575"/>
    </source>
</evidence>